<dbReference type="AlphaFoldDB" id="A0A139SQY6"/>
<protein>
    <recommendedName>
        <fullName evidence="7">2-phospho-L-lactate guanylyltransferase</fullName>
    </recommendedName>
</protein>
<evidence type="ECO:0008006" key="7">
    <source>
        <dbReference type="Google" id="ProtNLM"/>
    </source>
</evidence>
<evidence type="ECO:0000256" key="2">
    <source>
        <dbReference type="ARBA" id="ARBA00022695"/>
    </source>
</evidence>
<evidence type="ECO:0000256" key="1">
    <source>
        <dbReference type="ARBA" id="ARBA00022679"/>
    </source>
</evidence>
<proteinExistence type="predicted"/>
<dbReference type="GO" id="GO:0043814">
    <property type="term" value="F:phospholactate guanylyltransferase activity"/>
    <property type="evidence" value="ECO:0007669"/>
    <property type="project" value="InterPro"/>
</dbReference>
<accession>A0A139SQY6</accession>
<sequence length="204" mass="22291">MNRCLLVIPLKPFALAKSRLAEALSPTERQQLVRALFLRCEHFFASAFAAMPRLVVTAEPEIAALCSGATQILHEAQPQGLNAAAERVRHFASAQGYAQMLIISADIALWRQTEVTCLLQAGHTRDLVIARAHDGGSNALLLRLPGRGFAFAYGEHSAKAHQIAARQAGLSCVLLDLPLLSRDLDRPADLLLWQAKQNRSQVLL</sequence>
<evidence type="ECO:0000313" key="6">
    <source>
        <dbReference type="Proteomes" id="UP000072660"/>
    </source>
</evidence>
<evidence type="ECO:0000256" key="4">
    <source>
        <dbReference type="ARBA" id="ARBA00023134"/>
    </source>
</evidence>
<keyword evidence="6" id="KW-1185">Reference proteome</keyword>
<evidence type="ECO:0000256" key="3">
    <source>
        <dbReference type="ARBA" id="ARBA00022741"/>
    </source>
</evidence>
<name>A0A139SQY6_9GAMM</name>
<reference evidence="5 6" key="1">
    <citation type="submission" date="2016-02" db="EMBL/GenBank/DDBJ databases">
        <authorList>
            <person name="Wen L."/>
            <person name="He K."/>
            <person name="Yang H."/>
        </authorList>
    </citation>
    <scope>NUCLEOTIDE SEQUENCE [LARGE SCALE GENOMIC DNA]</scope>
    <source>
        <strain evidence="5 6">CV58</strain>
    </source>
</reference>
<dbReference type="GO" id="GO:0005525">
    <property type="term" value="F:GTP binding"/>
    <property type="evidence" value="ECO:0007669"/>
    <property type="project" value="UniProtKB-KW"/>
</dbReference>
<keyword evidence="2" id="KW-0548">Nucleotidyltransferase</keyword>
<dbReference type="Pfam" id="PF01983">
    <property type="entry name" value="CofC"/>
    <property type="match status" value="1"/>
</dbReference>
<dbReference type="RefSeq" id="WP_068391302.1">
    <property type="nucleotide sequence ID" value="NZ_LSZO01000174.1"/>
</dbReference>
<dbReference type="Gene3D" id="3.90.550.10">
    <property type="entry name" value="Spore Coat Polysaccharide Biosynthesis Protein SpsA, Chain A"/>
    <property type="match status" value="1"/>
</dbReference>
<dbReference type="InterPro" id="IPR002835">
    <property type="entry name" value="CofC"/>
</dbReference>
<dbReference type="NCBIfam" id="TIGR03552">
    <property type="entry name" value="F420_cofC"/>
    <property type="match status" value="1"/>
</dbReference>
<dbReference type="PANTHER" id="PTHR40392">
    <property type="entry name" value="2-PHOSPHO-L-LACTATE GUANYLYLTRANSFERASE"/>
    <property type="match status" value="1"/>
</dbReference>
<dbReference type="PANTHER" id="PTHR40392:SF1">
    <property type="entry name" value="2-PHOSPHO-L-LACTATE GUANYLYLTRANSFERASE"/>
    <property type="match status" value="1"/>
</dbReference>
<dbReference type="OrthoDB" id="6334386at2"/>
<comment type="caution">
    <text evidence="5">The sequence shown here is derived from an EMBL/GenBank/DDBJ whole genome shotgun (WGS) entry which is preliminary data.</text>
</comment>
<gene>
    <name evidence="5" type="ORF">AXE65_04295</name>
</gene>
<dbReference type="EMBL" id="LSZO01000174">
    <property type="protein sequence ID" value="KXU36947.1"/>
    <property type="molecule type" value="Genomic_DNA"/>
</dbReference>
<dbReference type="Proteomes" id="UP000072660">
    <property type="component" value="Unassembled WGS sequence"/>
</dbReference>
<organism evidence="5 6">
    <name type="scientific">Ventosimonas gracilis</name>
    <dbReference type="NCBI Taxonomy" id="1680762"/>
    <lineage>
        <taxon>Bacteria</taxon>
        <taxon>Pseudomonadati</taxon>
        <taxon>Pseudomonadota</taxon>
        <taxon>Gammaproteobacteria</taxon>
        <taxon>Pseudomonadales</taxon>
        <taxon>Ventosimonadaceae</taxon>
        <taxon>Ventosimonas</taxon>
    </lineage>
</organism>
<keyword evidence="1" id="KW-0808">Transferase</keyword>
<dbReference type="InterPro" id="IPR029044">
    <property type="entry name" value="Nucleotide-diphossugar_trans"/>
</dbReference>
<keyword evidence="3" id="KW-0547">Nucleotide-binding</keyword>
<evidence type="ECO:0000313" key="5">
    <source>
        <dbReference type="EMBL" id="KXU36947.1"/>
    </source>
</evidence>
<keyword evidence="4" id="KW-0342">GTP-binding</keyword>
<dbReference type="SUPFAM" id="SSF53448">
    <property type="entry name" value="Nucleotide-diphospho-sugar transferases"/>
    <property type="match status" value="1"/>
</dbReference>